<keyword evidence="10" id="KW-1185">Reference proteome</keyword>
<evidence type="ECO:0000313" key="9">
    <source>
        <dbReference type="EMBL" id="SIR13611.1"/>
    </source>
</evidence>
<evidence type="ECO:0000256" key="3">
    <source>
        <dbReference type="ARBA" id="ARBA00022980"/>
    </source>
</evidence>
<feature type="domain" description="Large ribosomal subunit protein bL25 L25" evidence="7">
    <location>
        <begin position="6"/>
        <end position="91"/>
    </location>
</feature>
<dbReference type="InterPro" id="IPR011035">
    <property type="entry name" value="Ribosomal_bL25/Gln-tRNA_synth"/>
</dbReference>
<reference evidence="9 10" key="1">
    <citation type="submission" date="2017-01" db="EMBL/GenBank/DDBJ databases">
        <authorList>
            <person name="Varghese N."/>
            <person name="Submissions S."/>
        </authorList>
    </citation>
    <scope>NUCLEOTIDE SEQUENCE [LARGE SCALE GENOMIC DNA]</scope>
    <source>
        <strain evidence="9 10">ATCC 23464</strain>
    </source>
</reference>
<dbReference type="CDD" id="cd00495">
    <property type="entry name" value="Ribosomal_L25_TL5_CTC"/>
    <property type="match status" value="1"/>
</dbReference>
<protein>
    <recommendedName>
        <fullName evidence="5">Large ribosomal subunit protein bL25</fullName>
    </recommendedName>
    <alternativeName>
        <fullName evidence="5">General stress protein CTC</fullName>
    </alternativeName>
</protein>
<dbReference type="Proteomes" id="UP000186666">
    <property type="component" value="Unassembled WGS sequence"/>
</dbReference>
<dbReference type="Pfam" id="PF01386">
    <property type="entry name" value="Ribosomal_L25p"/>
    <property type="match status" value="1"/>
</dbReference>
<dbReference type="InterPro" id="IPR020057">
    <property type="entry name" value="Ribosomal_bL25_b-dom"/>
</dbReference>
<keyword evidence="4 5" id="KW-0687">Ribonucleoprotein</keyword>
<comment type="function">
    <text evidence="5">This is one of the proteins that binds to the 5S RNA in the ribosome where it forms part of the central protuberance.</text>
</comment>
<dbReference type="PANTHER" id="PTHR33284:SF1">
    <property type="entry name" value="RIBOSOMAL PROTEIN L25_GLN-TRNA SYNTHETASE, ANTI-CODON-BINDING DOMAIN-CONTAINING PROTEIN"/>
    <property type="match status" value="1"/>
</dbReference>
<keyword evidence="3 5" id="KW-0689">Ribosomal protein</keyword>
<comment type="caution">
    <text evidence="9">The sequence shown here is derived from an EMBL/GenBank/DDBJ whole genome shotgun (WGS) entry which is preliminary data.</text>
</comment>
<evidence type="ECO:0000256" key="2">
    <source>
        <dbReference type="ARBA" id="ARBA00022884"/>
    </source>
</evidence>
<gene>
    <name evidence="5" type="primary">rplY</name>
    <name evidence="5" type="synonym">ctc</name>
    <name evidence="9" type="ORF">SAMN05421578_107211</name>
</gene>
<evidence type="ECO:0000256" key="6">
    <source>
        <dbReference type="SAM" id="MobiDB-lite"/>
    </source>
</evidence>
<comment type="subunit">
    <text evidence="5">Part of the 50S ribosomal subunit; part of the 5S rRNA/L5/L18/L25 subcomplex. Contacts the 5S rRNA. Binds to the 5S rRNA independently of L5 and L18.</text>
</comment>
<dbReference type="InterPro" id="IPR037121">
    <property type="entry name" value="Ribosomal_bL25_C"/>
</dbReference>
<dbReference type="NCBIfam" id="TIGR00731">
    <property type="entry name" value="bL25_bact_ctc"/>
    <property type="match status" value="1"/>
</dbReference>
<sequence>MTSHSITAEKRTEKQSSSSLKDLRTSGRIPAVIYGLNANSLSVHVDHKEMMKLARTGRSEMFKLHVEGMDDLSVIIKDFQKKDGQWSHVDFLQISESQPLRVSIPIDFQGIAIGSKSGGVVQHLLTDLEVEGLPSALPSTIEVDVSHLEMGDKLMASEVKLPRGVTLASSGEDHLLVAVTAPRAVIEEGAETTEEVTPSITAATKE</sequence>
<evidence type="ECO:0000259" key="7">
    <source>
        <dbReference type="Pfam" id="PF01386"/>
    </source>
</evidence>
<evidence type="ECO:0000313" key="10">
    <source>
        <dbReference type="Proteomes" id="UP000186666"/>
    </source>
</evidence>
<dbReference type="InterPro" id="IPR029751">
    <property type="entry name" value="Ribosomal_L25_dom"/>
</dbReference>
<organism evidence="9 10">
    <name type="scientific">Paenibacillus macquariensis</name>
    <dbReference type="NCBI Taxonomy" id="948756"/>
    <lineage>
        <taxon>Bacteria</taxon>
        <taxon>Bacillati</taxon>
        <taxon>Bacillota</taxon>
        <taxon>Bacilli</taxon>
        <taxon>Bacillales</taxon>
        <taxon>Paenibacillaceae</taxon>
        <taxon>Paenibacillus</taxon>
    </lineage>
</organism>
<dbReference type="RefSeq" id="WP_068587933.1">
    <property type="nucleotide sequence ID" value="NZ_FTNK01000007.1"/>
</dbReference>
<accession>A0ABY1K1Q7</accession>
<dbReference type="HAMAP" id="MF_01334">
    <property type="entry name" value="Ribosomal_bL25_CTC"/>
    <property type="match status" value="1"/>
</dbReference>
<dbReference type="SUPFAM" id="SSF50715">
    <property type="entry name" value="Ribosomal protein L25-like"/>
    <property type="match status" value="1"/>
</dbReference>
<keyword evidence="1 5" id="KW-0699">rRNA-binding</keyword>
<evidence type="ECO:0000256" key="1">
    <source>
        <dbReference type="ARBA" id="ARBA00022730"/>
    </source>
</evidence>
<dbReference type="InterPro" id="IPR020930">
    <property type="entry name" value="Ribosomal_uL5_bac-type"/>
</dbReference>
<dbReference type="Gene3D" id="2.40.240.10">
    <property type="entry name" value="Ribosomal Protein L25, Chain P"/>
    <property type="match status" value="1"/>
</dbReference>
<feature type="region of interest" description="Disordered" evidence="6">
    <location>
        <begin position="1"/>
        <end position="22"/>
    </location>
</feature>
<feature type="domain" description="Large ribosomal subunit protein bL25 beta" evidence="8">
    <location>
        <begin position="100"/>
        <end position="183"/>
    </location>
</feature>
<evidence type="ECO:0000256" key="5">
    <source>
        <dbReference type="HAMAP-Rule" id="MF_01334"/>
    </source>
</evidence>
<dbReference type="InterPro" id="IPR020056">
    <property type="entry name" value="Rbsml_bL25/Gln-tRNA_synth_N"/>
</dbReference>
<evidence type="ECO:0000259" key="8">
    <source>
        <dbReference type="Pfam" id="PF14693"/>
    </source>
</evidence>
<dbReference type="PANTHER" id="PTHR33284">
    <property type="entry name" value="RIBOSOMAL PROTEIN L25/GLN-TRNA SYNTHETASE, ANTI-CODON-BINDING DOMAIN-CONTAINING PROTEIN"/>
    <property type="match status" value="1"/>
</dbReference>
<proteinExistence type="inferred from homology"/>
<evidence type="ECO:0000256" key="4">
    <source>
        <dbReference type="ARBA" id="ARBA00023274"/>
    </source>
</evidence>
<dbReference type="EMBL" id="FTNK01000007">
    <property type="protein sequence ID" value="SIR13611.1"/>
    <property type="molecule type" value="Genomic_DNA"/>
</dbReference>
<name>A0ABY1K1Q7_9BACL</name>
<dbReference type="GO" id="GO:0005840">
    <property type="term" value="C:ribosome"/>
    <property type="evidence" value="ECO:0007669"/>
    <property type="project" value="UniProtKB-KW"/>
</dbReference>
<keyword evidence="2 5" id="KW-0694">RNA-binding</keyword>
<comment type="similarity">
    <text evidence="5">Belongs to the bacterial ribosomal protein bL25 family. CTC subfamily.</text>
</comment>
<dbReference type="InterPro" id="IPR001021">
    <property type="entry name" value="Ribosomal_bL25_long"/>
</dbReference>
<dbReference type="Gene3D" id="2.170.120.20">
    <property type="entry name" value="Ribosomal protein L25, beta domain"/>
    <property type="match status" value="1"/>
</dbReference>
<dbReference type="Pfam" id="PF14693">
    <property type="entry name" value="Ribosomal_TL5_C"/>
    <property type="match status" value="1"/>
</dbReference>